<name>A0ABY3TXV0_9MYCO</name>
<reference evidence="2" key="1">
    <citation type="submission" date="2022-08" db="EMBL/GenBank/DDBJ databases">
        <title>Complete genome sequence of 14 non-tuberculosis mycobacteria type-strains.</title>
        <authorList>
            <person name="Igarashi Y."/>
            <person name="Osugi A."/>
            <person name="Mitarai S."/>
        </authorList>
    </citation>
    <scope>NUCLEOTIDE SEQUENCE</scope>
    <source>
        <strain evidence="2">DSM 45575</strain>
    </source>
</reference>
<keyword evidence="1" id="KW-0732">Signal</keyword>
<sequence>MSVRAVAAALAVLLAVVTSCSRTDAIEAPYGAQGARMGDQLSVLGWDLTVSDLRWAADHVLVDVVGQPTDADESPADPADLRFGLYGALAHPVEADGVGSCDSAVGATSTPLTAPAPDRLSGTVCLGPMTNRSAVRGVYVYSPRDRMAGTTVAYPAAFPIGLPPTGDEQTGLALSSSSVHAWRADGLQLTEAALGDPSAFDGKGQMLIGLTVDAPSARYREQSEDRGGPLMLLVGPFDEGPWSDPACAAYGSSVLVLPDASLGAVHTAVSLCTQGDLTAALLYATVSVVGTHAGVWITGE</sequence>
<feature type="signal peptide" evidence="1">
    <location>
        <begin position="1"/>
        <end position="25"/>
    </location>
</feature>
<protein>
    <submittedName>
        <fullName evidence="2">Uncharacterized protein</fullName>
    </submittedName>
</protein>
<dbReference type="EMBL" id="CP092365">
    <property type="protein sequence ID" value="ULN52508.1"/>
    <property type="molecule type" value="Genomic_DNA"/>
</dbReference>
<evidence type="ECO:0000256" key="1">
    <source>
        <dbReference type="SAM" id="SignalP"/>
    </source>
</evidence>
<gene>
    <name evidence="2" type="ORF">MIU77_16980</name>
</gene>
<proteinExistence type="predicted"/>
<dbReference type="RefSeq" id="WP_240170780.1">
    <property type="nucleotide sequence ID" value="NZ_CP092365.1"/>
</dbReference>
<evidence type="ECO:0000313" key="2">
    <source>
        <dbReference type="EMBL" id="ULN52508.1"/>
    </source>
</evidence>
<keyword evidence="3" id="KW-1185">Reference proteome</keyword>
<dbReference type="PROSITE" id="PS51257">
    <property type="entry name" value="PROKAR_LIPOPROTEIN"/>
    <property type="match status" value="1"/>
</dbReference>
<accession>A0ABY3TXV0</accession>
<organism evidence="2 3">
    <name type="scientific">Mycolicibacillus parakoreensis</name>
    <dbReference type="NCBI Taxonomy" id="1069221"/>
    <lineage>
        <taxon>Bacteria</taxon>
        <taxon>Bacillati</taxon>
        <taxon>Actinomycetota</taxon>
        <taxon>Actinomycetes</taxon>
        <taxon>Mycobacteriales</taxon>
        <taxon>Mycobacteriaceae</taxon>
        <taxon>Mycolicibacillus</taxon>
    </lineage>
</organism>
<feature type="chain" id="PRO_5045464423" evidence="1">
    <location>
        <begin position="26"/>
        <end position="300"/>
    </location>
</feature>
<evidence type="ECO:0000313" key="3">
    <source>
        <dbReference type="Proteomes" id="UP001055200"/>
    </source>
</evidence>
<dbReference type="Proteomes" id="UP001055200">
    <property type="component" value="Chromosome"/>
</dbReference>